<dbReference type="Proteomes" id="UP000800200">
    <property type="component" value="Unassembled WGS sequence"/>
</dbReference>
<dbReference type="GO" id="GO:0020037">
    <property type="term" value="F:heme binding"/>
    <property type="evidence" value="ECO:0007669"/>
    <property type="project" value="InterPro"/>
</dbReference>
<dbReference type="GO" id="GO:0004497">
    <property type="term" value="F:monooxygenase activity"/>
    <property type="evidence" value="ECO:0007669"/>
    <property type="project" value="InterPro"/>
</dbReference>
<feature type="binding site" description="axial binding residue" evidence="5">
    <location>
        <position position="438"/>
    </location>
    <ligand>
        <name>heme</name>
        <dbReference type="ChEBI" id="CHEBI:30413"/>
    </ligand>
    <ligandPart>
        <name>Fe</name>
        <dbReference type="ChEBI" id="CHEBI:18248"/>
    </ligandPart>
</feature>
<evidence type="ECO:0000313" key="7">
    <source>
        <dbReference type="Proteomes" id="UP000800200"/>
    </source>
</evidence>
<organism evidence="6 7">
    <name type="scientific">Zopfia rhizophila CBS 207.26</name>
    <dbReference type="NCBI Taxonomy" id="1314779"/>
    <lineage>
        <taxon>Eukaryota</taxon>
        <taxon>Fungi</taxon>
        <taxon>Dikarya</taxon>
        <taxon>Ascomycota</taxon>
        <taxon>Pezizomycotina</taxon>
        <taxon>Dothideomycetes</taxon>
        <taxon>Dothideomycetes incertae sedis</taxon>
        <taxon>Zopfiaceae</taxon>
        <taxon>Zopfia</taxon>
    </lineage>
</organism>
<dbReference type="Gene3D" id="1.10.630.10">
    <property type="entry name" value="Cytochrome P450"/>
    <property type="match status" value="1"/>
</dbReference>
<evidence type="ECO:0000313" key="6">
    <source>
        <dbReference type="EMBL" id="KAF2194765.1"/>
    </source>
</evidence>
<comment type="similarity">
    <text evidence="2">Belongs to the cytochrome P450 family.</text>
</comment>
<evidence type="ECO:0000256" key="5">
    <source>
        <dbReference type="PIRSR" id="PIRSR602403-1"/>
    </source>
</evidence>
<dbReference type="InterPro" id="IPR036396">
    <property type="entry name" value="Cyt_P450_sf"/>
</dbReference>
<protein>
    <submittedName>
        <fullName evidence="6">Cytochrome P450</fullName>
    </submittedName>
</protein>
<dbReference type="InterPro" id="IPR053007">
    <property type="entry name" value="CYP450_monoxygenase_sec-met"/>
</dbReference>
<dbReference type="AlphaFoldDB" id="A0A6A6EU98"/>
<dbReference type="Pfam" id="PF00067">
    <property type="entry name" value="p450"/>
    <property type="match status" value="1"/>
</dbReference>
<dbReference type="CDD" id="cd11040">
    <property type="entry name" value="CYP7_CYP8-like"/>
    <property type="match status" value="1"/>
</dbReference>
<dbReference type="GO" id="GO:0016705">
    <property type="term" value="F:oxidoreductase activity, acting on paired donors, with incorporation or reduction of molecular oxygen"/>
    <property type="evidence" value="ECO:0007669"/>
    <property type="project" value="InterPro"/>
</dbReference>
<keyword evidence="3 5" id="KW-0479">Metal-binding</keyword>
<dbReference type="PANTHER" id="PTHR47582">
    <property type="entry name" value="P450, PUTATIVE (EUROFUNG)-RELATED"/>
    <property type="match status" value="1"/>
</dbReference>
<keyword evidence="7" id="KW-1185">Reference proteome</keyword>
<dbReference type="OrthoDB" id="1470350at2759"/>
<name>A0A6A6EU98_9PEZI</name>
<reference evidence="6" key="1">
    <citation type="journal article" date="2020" name="Stud. Mycol.">
        <title>101 Dothideomycetes genomes: a test case for predicting lifestyles and emergence of pathogens.</title>
        <authorList>
            <person name="Haridas S."/>
            <person name="Albert R."/>
            <person name="Binder M."/>
            <person name="Bloem J."/>
            <person name="Labutti K."/>
            <person name="Salamov A."/>
            <person name="Andreopoulos B."/>
            <person name="Baker S."/>
            <person name="Barry K."/>
            <person name="Bills G."/>
            <person name="Bluhm B."/>
            <person name="Cannon C."/>
            <person name="Castanera R."/>
            <person name="Culley D."/>
            <person name="Daum C."/>
            <person name="Ezra D."/>
            <person name="Gonzalez J."/>
            <person name="Henrissat B."/>
            <person name="Kuo A."/>
            <person name="Liang C."/>
            <person name="Lipzen A."/>
            <person name="Lutzoni F."/>
            <person name="Magnuson J."/>
            <person name="Mondo S."/>
            <person name="Nolan M."/>
            <person name="Ohm R."/>
            <person name="Pangilinan J."/>
            <person name="Park H.-J."/>
            <person name="Ramirez L."/>
            <person name="Alfaro M."/>
            <person name="Sun H."/>
            <person name="Tritt A."/>
            <person name="Yoshinaga Y."/>
            <person name="Zwiers L.-H."/>
            <person name="Turgeon B."/>
            <person name="Goodwin S."/>
            <person name="Spatafora J."/>
            <person name="Crous P."/>
            <person name="Grigoriev I."/>
        </authorList>
    </citation>
    <scope>NUCLEOTIDE SEQUENCE</scope>
    <source>
        <strain evidence="6">CBS 207.26</strain>
    </source>
</reference>
<dbReference type="InterPro" id="IPR002403">
    <property type="entry name" value="Cyt_P450_E_grp-IV"/>
</dbReference>
<proteinExistence type="inferred from homology"/>
<comment type="cofactor">
    <cofactor evidence="1 5">
        <name>heme</name>
        <dbReference type="ChEBI" id="CHEBI:30413"/>
    </cofactor>
</comment>
<keyword evidence="5" id="KW-0349">Heme</keyword>
<evidence type="ECO:0000256" key="4">
    <source>
        <dbReference type="ARBA" id="ARBA00023004"/>
    </source>
</evidence>
<dbReference type="PANTHER" id="PTHR47582:SF1">
    <property type="entry name" value="P450, PUTATIVE (EUROFUNG)-RELATED"/>
    <property type="match status" value="1"/>
</dbReference>
<dbReference type="SUPFAM" id="SSF48264">
    <property type="entry name" value="Cytochrome P450"/>
    <property type="match status" value="1"/>
</dbReference>
<evidence type="ECO:0000256" key="2">
    <source>
        <dbReference type="ARBA" id="ARBA00010617"/>
    </source>
</evidence>
<dbReference type="GO" id="GO:0005506">
    <property type="term" value="F:iron ion binding"/>
    <property type="evidence" value="ECO:0007669"/>
    <property type="project" value="InterPro"/>
</dbReference>
<dbReference type="InterPro" id="IPR001128">
    <property type="entry name" value="Cyt_P450"/>
</dbReference>
<evidence type="ECO:0000256" key="1">
    <source>
        <dbReference type="ARBA" id="ARBA00001971"/>
    </source>
</evidence>
<gene>
    <name evidence="6" type="ORF">K469DRAFT_650709</name>
</gene>
<evidence type="ECO:0000256" key="3">
    <source>
        <dbReference type="ARBA" id="ARBA00022723"/>
    </source>
</evidence>
<accession>A0A6A6EU98</accession>
<dbReference type="EMBL" id="ML994611">
    <property type="protein sequence ID" value="KAF2194765.1"/>
    <property type="molecule type" value="Genomic_DNA"/>
</dbReference>
<dbReference type="PRINTS" id="PR00465">
    <property type="entry name" value="EP450IV"/>
</dbReference>
<sequence length="523" mass="58905">MLSVILSIGLGAIFIFLKKITAIDHDPREPPLIPSIIPVIGHLIGMLRHGTHYYTQISQRTKLPIYTLRLPGRKVYIVTSPKLATLCDRNAKAVSFRVYVLTFARRILVPSSKAMSALAENLYDDDGGLLPQTVQAMHDAMIGGENLEQTTFALLQSLAPKLSSPKEIGIGGRIKMFEWVKDVVTQASTDAIYGKRDNPFHDPAVSDAFCTIDVIYQGHRTRFRTLRPSSPSHFCSKRLPGREKLFYAFKEYYLKDGHLNASPLVKERFKVNSAHNISITDIAKFELGVCLGLMSNSVPTSFWCLYYLYSQPSLLSELRSEILPFAKVNENKERRISYTIDVAELLTNLPLLPAIVKETLRVLSANASGRALSQDTLLDNRYLLKKDNLLLLPAAEFHHNESVWGADYREFKPHRWLKDGSKLPASSFRIFGGGTNLCPGRNLAMNEIMVMVVMMAMRFDFTPVSVKGEWKRLKTQFHISTSVLEPVEDIKVDVKKRSGSGEDWTFLWKGKKLGYDTQAMTSS</sequence>
<keyword evidence="4 5" id="KW-0408">Iron</keyword>